<gene>
    <name evidence="2" type="ORF">BU23DRAFT_203676</name>
</gene>
<feature type="compositionally biased region" description="Basic residues" evidence="1">
    <location>
        <begin position="216"/>
        <end position="227"/>
    </location>
</feature>
<evidence type="ECO:0000256" key="1">
    <source>
        <dbReference type="SAM" id="MobiDB-lite"/>
    </source>
</evidence>
<feature type="region of interest" description="Disordered" evidence="1">
    <location>
        <begin position="246"/>
        <end position="284"/>
    </location>
</feature>
<dbReference type="EMBL" id="ML976698">
    <property type="protein sequence ID" value="KAF1970828.1"/>
    <property type="molecule type" value="Genomic_DNA"/>
</dbReference>
<evidence type="ECO:0000313" key="2">
    <source>
        <dbReference type="EMBL" id="KAF1970828.1"/>
    </source>
</evidence>
<sequence>MMGAATDFTKGEVENVHEEPWNTTYNGGDNNDGITILDITEPLDTHYCFVHWNTTDHWDQEFEGLGDDEEPPPKRDLDMTPLTGAEYASIYIESGMPEELCQNPLIDSNTLKEVWSEGEWSNREERGLPVGEKPTPPPPKIVKLADMAREKSIERLLDEDDALQEHIEELPNFNEALKKYLLLTSRSRNRPCIWFRHASTSAPRRQRARSSPLPRTQRRANPHSRRERTKLNRAFRHLLQQPLHSGAPLRHSEHPHHPHTLRLGQRKAPLHRPQTNLLDPKRAP</sequence>
<feature type="compositionally biased region" description="Basic residues" evidence="1">
    <location>
        <begin position="253"/>
        <end position="270"/>
    </location>
</feature>
<feature type="region of interest" description="Disordered" evidence="1">
    <location>
        <begin position="118"/>
        <end position="140"/>
    </location>
</feature>
<dbReference type="OrthoDB" id="3798564at2759"/>
<proteinExistence type="predicted"/>
<feature type="region of interest" description="Disordered" evidence="1">
    <location>
        <begin position="199"/>
        <end position="227"/>
    </location>
</feature>
<name>A0A6A5V1R3_9PLEO</name>
<evidence type="ECO:0000313" key="3">
    <source>
        <dbReference type="Proteomes" id="UP000800036"/>
    </source>
</evidence>
<reference evidence="2" key="1">
    <citation type="journal article" date="2020" name="Stud. Mycol.">
        <title>101 Dothideomycetes genomes: a test case for predicting lifestyles and emergence of pathogens.</title>
        <authorList>
            <person name="Haridas S."/>
            <person name="Albert R."/>
            <person name="Binder M."/>
            <person name="Bloem J."/>
            <person name="Labutti K."/>
            <person name="Salamov A."/>
            <person name="Andreopoulos B."/>
            <person name="Baker S."/>
            <person name="Barry K."/>
            <person name="Bills G."/>
            <person name="Bluhm B."/>
            <person name="Cannon C."/>
            <person name="Castanera R."/>
            <person name="Culley D."/>
            <person name="Daum C."/>
            <person name="Ezra D."/>
            <person name="Gonzalez J."/>
            <person name="Henrissat B."/>
            <person name="Kuo A."/>
            <person name="Liang C."/>
            <person name="Lipzen A."/>
            <person name="Lutzoni F."/>
            <person name="Magnuson J."/>
            <person name="Mondo S."/>
            <person name="Nolan M."/>
            <person name="Ohm R."/>
            <person name="Pangilinan J."/>
            <person name="Park H.-J."/>
            <person name="Ramirez L."/>
            <person name="Alfaro M."/>
            <person name="Sun H."/>
            <person name="Tritt A."/>
            <person name="Yoshinaga Y."/>
            <person name="Zwiers L.-H."/>
            <person name="Turgeon B."/>
            <person name="Goodwin S."/>
            <person name="Spatafora J."/>
            <person name="Crous P."/>
            <person name="Grigoriev I."/>
        </authorList>
    </citation>
    <scope>NUCLEOTIDE SEQUENCE</scope>
    <source>
        <strain evidence="2">CBS 107.79</strain>
    </source>
</reference>
<feature type="compositionally biased region" description="Low complexity" evidence="1">
    <location>
        <begin position="199"/>
        <end position="215"/>
    </location>
</feature>
<keyword evidence="3" id="KW-1185">Reference proteome</keyword>
<protein>
    <submittedName>
        <fullName evidence="2">Uncharacterized protein</fullName>
    </submittedName>
</protein>
<dbReference type="AlphaFoldDB" id="A0A6A5V1R3"/>
<dbReference type="Proteomes" id="UP000800036">
    <property type="component" value="Unassembled WGS sequence"/>
</dbReference>
<organism evidence="2 3">
    <name type="scientific">Bimuria novae-zelandiae CBS 107.79</name>
    <dbReference type="NCBI Taxonomy" id="1447943"/>
    <lineage>
        <taxon>Eukaryota</taxon>
        <taxon>Fungi</taxon>
        <taxon>Dikarya</taxon>
        <taxon>Ascomycota</taxon>
        <taxon>Pezizomycotina</taxon>
        <taxon>Dothideomycetes</taxon>
        <taxon>Pleosporomycetidae</taxon>
        <taxon>Pleosporales</taxon>
        <taxon>Massarineae</taxon>
        <taxon>Didymosphaeriaceae</taxon>
        <taxon>Bimuria</taxon>
    </lineage>
</organism>
<accession>A0A6A5V1R3</accession>